<feature type="region of interest" description="Disordered" evidence="1">
    <location>
        <begin position="669"/>
        <end position="701"/>
    </location>
</feature>
<feature type="compositionally biased region" description="Polar residues" evidence="1">
    <location>
        <begin position="673"/>
        <end position="692"/>
    </location>
</feature>
<dbReference type="GO" id="GO:0005524">
    <property type="term" value="F:ATP binding"/>
    <property type="evidence" value="ECO:0007669"/>
    <property type="project" value="InterPro"/>
</dbReference>
<name>A0A0N1NXG1_9EURO</name>
<dbReference type="GO" id="GO:0004672">
    <property type="term" value="F:protein kinase activity"/>
    <property type="evidence" value="ECO:0007669"/>
    <property type="project" value="InterPro"/>
</dbReference>
<gene>
    <name evidence="3" type="ORF">AB675_1060</name>
</gene>
<proteinExistence type="predicted"/>
<reference evidence="3 4" key="1">
    <citation type="submission" date="2015-06" db="EMBL/GenBank/DDBJ databases">
        <title>Draft genome of the ant-associated black yeast Phialophora attae CBS 131958.</title>
        <authorList>
            <person name="Moreno L.F."/>
            <person name="Stielow B.J."/>
            <person name="de Hoog S."/>
            <person name="Vicente V.A."/>
            <person name="Weiss V.A."/>
            <person name="de Vries M."/>
            <person name="Cruz L.M."/>
            <person name="Souza E.M."/>
        </authorList>
    </citation>
    <scope>NUCLEOTIDE SEQUENCE [LARGE SCALE GENOMIC DNA]</scope>
    <source>
        <strain evidence="3 4">CBS 131958</strain>
    </source>
</reference>
<dbReference type="PANTHER" id="PTHR44305:SF2">
    <property type="entry name" value="SI:DKEY-192D15.2"/>
    <property type="match status" value="1"/>
</dbReference>
<comment type="caution">
    <text evidence="3">The sequence shown here is derived from an EMBL/GenBank/DDBJ whole genome shotgun (WGS) entry which is preliminary data.</text>
</comment>
<feature type="compositionally biased region" description="Basic and acidic residues" evidence="1">
    <location>
        <begin position="571"/>
        <end position="587"/>
    </location>
</feature>
<dbReference type="SUPFAM" id="SSF56112">
    <property type="entry name" value="Protein kinase-like (PK-like)"/>
    <property type="match status" value="1"/>
</dbReference>
<dbReference type="SMART" id="SM00220">
    <property type="entry name" value="S_TKc"/>
    <property type="match status" value="1"/>
</dbReference>
<dbReference type="SUPFAM" id="SSF53300">
    <property type="entry name" value="vWA-like"/>
    <property type="match status" value="1"/>
</dbReference>
<dbReference type="InterPro" id="IPR011009">
    <property type="entry name" value="Kinase-like_dom_sf"/>
</dbReference>
<protein>
    <recommendedName>
        <fullName evidence="2">Protein kinase domain-containing protein</fullName>
    </recommendedName>
</protein>
<feature type="compositionally biased region" description="Polar residues" evidence="1">
    <location>
        <begin position="588"/>
        <end position="613"/>
    </location>
</feature>
<dbReference type="InterPro" id="IPR000719">
    <property type="entry name" value="Prot_kinase_dom"/>
</dbReference>
<dbReference type="OrthoDB" id="5986190at2759"/>
<dbReference type="VEuPathDB" id="FungiDB:AB675_1060"/>
<sequence>MSRPPSSHSRFDTNPDIQEFREWIDRDSCIGVSFKRDKFQAQKFLPPDRIRDWFDWHDPAKATIILGLVRAALGSSATRSDALDIAKRCPEVFCTLIYIGKAKYIKLFLQNRKLWRLPLEANSRASFPRLANGEDFFDEFYQEQWRFCAEPLSGGLTTSIMEDDRILPLEIVTELSKHGGSSAVVHLCKVLPELDNLDRDGRDPSVSEDGQTHQYVVKSYHDSDQARKYFEAEVDAFQKLNNTGEKIPNLIGCYGAFKQNGSYHVILEYANVGTLEDYFNKVNPPEEKGDVLKLWTNLFDVNNALVKIHDGGDSNSSASQKGEIFQGWHQDIKPSNILVKGDVGVDPYGVQFMLADLGLSHFANTITDTDTHGARSYRAPECNTGAAHAFSLRVKQVIDTWSLACVYSETIAWVVGGQHELGRYRESRRRASSDSKFPGFHFHDNKGNVSDVVADLHQERWLKRRRLEDTVTACIWQELLQHVFVKSEARLNAQQMVTFSENVIRRATIGPLQRAETAPTSGPDDSDRPRTPPNSPPGYMASHSRQTSHRHPPLETAHSSPPGSSALYESSEARRWTKSSSGKEDHSPSPTTGSTEPHQHHGSPSQSQNRQPLHSNISRARTFDEHRPDIWDDPGSPVPIAMRSRVATDSASHAQHRADVNRALALERLEAAPTQSTRQRPSTREYSSTTEPQKIASKLPDFSPDELRDWVKEVKAANEGLWNKMKSRVSTMQIKALPNEKRFLEQLSERDHIFVLDDGNSMREHRKAMTQLSTNLMFFIKHKKLDLDGSTVCFIASSKQIEHQHITELTKFVQRNLHFEGKPNFAHRLEKILEWYRTKLRGQPNAKPISLYVFTDGTWRGTDDADPTSPEEDIELQDVANVIDNTVEFLESRRARLKQVGIQFIRYGDDEVGRARLEWLDDELKGAKNMKRDICDTTGANGNVWKMLVGSIDSTVDPLKDVTNGVVR</sequence>
<dbReference type="InterPro" id="IPR036465">
    <property type="entry name" value="vWFA_dom_sf"/>
</dbReference>
<dbReference type="GeneID" id="28731264"/>
<dbReference type="PROSITE" id="PS50011">
    <property type="entry name" value="PROTEIN_KINASE_DOM"/>
    <property type="match status" value="1"/>
</dbReference>
<evidence type="ECO:0000313" key="3">
    <source>
        <dbReference type="EMBL" id="KPI38136.1"/>
    </source>
</evidence>
<dbReference type="RefSeq" id="XP_017998099.1">
    <property type="nucleotide sequence ID" value="XM_018139395.1"/>
</dbReference>
<dbReference type="Pfam" id="PF00069">
    <property type="entry name" value="Pkinase"/>
    <property type="match status" value="1"/>
</dbReference>
<evidence type="ECO:0000313" key="4">
    <source>
        <dbReference type="Proteomes" id="UP000038010"/>
    </source>
</evidence>
<dbReference type="STRING" id="1664694.A0A0N1NXG1"/>
<feature type="domain" description="Protein kinase" evidence="2">
    <location>
        <begin position="170"/>
        <end position="485"/>
    </location>
</feature>
<dbReference type="InterPro" id="IPR053083">
    <property type="entry name" value="TF_kinase-domain_protein"/>
</dbReference>
<evidence type="ECO:0000256" key="1">
    <source>
        <dbReference type="SAM" id="MobiDB-lite"/>
    </source>
</evidence>
<dbReference type="Proteomes" id="UP000038010">
    <property type="component" value="Unassembled WGS sequence"/>
</dbReference>
<organism evidence="3 4">
    <name type="scientific">Cyphellophora attinorum</name>
    <dbReference type="NCBI Taxonomy" id="1664694"/>
    <lineage>
        <taxon>Eukaryota</taxon>
        <taxon>Fungi</taxon>
        <taxon>Dikarya</taxon>
        <taxon>Ascomycota</taxon>
        <taxon>Pezizomycotina</taxon>
        <taxon>Eurotiomycetes</taxon>
        <taxon>Chaetothyriomycetidae</taxon>
        <taxon>Chaetothyriales</taxon>
        <taxon>Cyphellophoraceae</taxon>
        <taxon>Cyphellophora</taxon>
    </lineage>
</organism>
<feature type="region of interest" description="Disordered" evidence="1">
    <location>
        <begin position="510"/>
        <end position="613"/>
    </location>
</feature>
<evidence type="ECO:0000259" key="2">
    <source>
        <dbReference type="PROSITE" id="PS50011"/>
    </source>
</evidence>
<dbReference type="EMBL" id="LFJN01000020">
    <property type="protein sequence ID" value="KPI38136.1"/>
    <property type="molecule type" value="Genomic_DNA"/>
</dbReference>
<dbReference type="PANTHER" id="PTHR44305">
    <property type="entry name" value="SI:DKEY-192D15.2-RELATED"/>
    <property type="match status" value="1"/>
</dbReference>
<accession>A0A0N1NXG1</accession>
<dbReference type="AlphaFoldDB" id="A0A0N1NXG1"/>
<dbReference type="Gene3D" id="1.10.510.10">
    <property type="entry name" value="Transferase(Phosphotransferase) domain 1"/>
    <property type="match status" value="1"/>
</dbReference>
<keyword evidence="4" id="KW-1185">Reference proteome</keyword>